<sequence length="79" mass="8983">MAADSLYNTWMGYLQEKWEITRTWTSNLGGLFSFVPSMVTSENENCISITSDPEAILPTQVQLYKLNYTNFCVIGIAHQ</sequence>
<name>A0ABQ1FW32_9BACL</name>
<dbReference type="Proteomes" id="UP000609323">
    <property type="component" value="Unassembled WGS sequence"/>
</dbReference>
<organism evidence="1 2">
    <name type="scientific">Paenibacillus physcomitrellae</name>
    <dbReference type="NCBI Taxonomy" id="1619311"/>
    <lineage>
        <taxon>Bacteria</taxon>
        <taxon>Bacillati</taxon>
        <taxon>Bacillota</taxon>
        <taxon>Bacilli</taxon>
        <taxon>Bacillales</taxon>
        <taxon>Paenibacillaceae</taxon>
        <taxon>Paenibacillus</taxon>
    </lineage>
</organism>
<reference evidence="2" key="1">
    <citation type="journal article" date="2019" name="Int. J. Syst. Evol. Microbiol.">
        <title>The Global Catalogue of Microorganisms (GCM) 10K type strain sequencing project: providing services to taxonomists for standard genome sequencing and annotation.</title>
        <authorList>
            <consortium name="The Broad Institute Genomics Platform"/>
            <consortium name="The Broad Institute Genome Sequencing Center for Infectious Disease"/>
            <person name="Wu L."/>
            <person name="Ma J."/>
        </authorList>
    </citation>
    <scope>NUCLEOTIDE SEQUENCE [LARGE SCALE GENOMIC DNA]</scope>
    <source>
        <strain evidence="2">CGMCC 1.15044</strain>
    </source>
</reference>
<gene>
    <name evidence="1" type="ORF">GCM10010917_15580</name>
</gene>
<accession>A0ABQ1FW32</accession>
<keyword evidence="2" id="KW-1185">Reference proteome</keyword>
<proteinExistence type="predicted"/>
<protein>
    <submittedName>
        <fullName evidence="1">Uncharacterized protein</fullName>
    </submittedName>
</protein>
<evidence type="ECO:0000313" key="1">
    <source>
        <dbReference type="EMBL" id="GGA31381.1"/>
    </source>
</evidence>
<comment type="caution">
    <text evidence="1">The sequence shown here is derived from an EMBL/GenBank/DDBJ whole genome shotgun (WGS) entry which is preliminary data.</text>
</comment>
<dbReference type="EMBL" id="BMHF01000004">
    <property type="protein sequence ID" value="GGA31381.1"/>
    <property type="molecule type" value="Genomic_DNA"/>
</dbReference>
<evidence type="ECO:0000313" key="2">
    <source>
        <dbReference type="Proteomes" id="UP000609323"/>
    </source>
</evidence>